<dbReference type="InterPro" id="IPR025857">
    <property type="entry name" value="MacB_PCD"/>
</dbReference>
<evidence type="ECO:0000259" key="9">
    <source>
        <dbReference type="Pfam" id="PF12704"/>
    </source>
</evidence>
<dbReference type="PANTHER" id="PTHR30489:SF0">
    <property type="entry name" value="LIPOPROTEIN-RELEASING SYSTEM TRANSMEMBRANE PROTEIN LOLE"/>
    <property type="match status" value="1"/>
</dbReference>
<dbReference type="InterPro" id="IPR051447">
    <property type="entry name" value="Lipoprotein-release_system"/>
</dbReference>
<evidence type="ECO:0000259" key="8">
    <source>
        <dbReference type="Pfam" id="PF02687"/>
    </source>
</evidence>
<feature type="domain" description="ABC3 transporter permease C-terminal" evidence="8">
    <location>
        <begin position="280"/>
        <end position="405"/>
    </location>
</feature>
<organism evidence="10">
    <name type="scientific">Catillopecten margaritatus gill symbiont</name>
    <dbReference type="NCBI Taxonomy" id="3083288"/>
    <lineage>
        <taxon>Bacteria</taxon>
        <taxon>Pseudomonadati</taxon>
        <taxon>Pseudomonadota</taxon>
        <taxon>Gammaproteobacteria</taxon>
        <taxon>sulfur-oxidizing symbionts</taxon>
    </lineage>
</organism>
<proteinExistence type="inferred from homology"/>
<dbReference type="AlphaFoldDB" id="A0AAU6PGJ1"/>
<dbReference type="Pfam" id="PF12704">
    <property type="entry name" value="MacB_PCD"/>
    <property type="match status" value="1"/>
</dbReference>
<evidence type="ECO:0000313" key="10">
    <source>
        <dbReference type="EMBL" id="WXU00122.1"/>
    </source>
</evidence>
<feature type="domain" description="MacB-like periplasmic core" evidence="9">
    <location>
        <begin position="23"/>
        <end position="248"/>
    </location>
</feature>
<reference evidence="10" key="1">
    <citation type="submission" date="2023-10" db="EMBL/GenBank/DDBJ databases">
        <title>The first scallop-associated chemosynthetic bacterial symbiont.</title>
        <authorList>
            <person name="Lin Y.-T."/>
            <person name="Sun J."/>
            <person name="Ip J.C.-H."/>
            <person name="He X."/>
            <person name="Gao Z.-M."/>
            <person name="Perez M."/>
            <person name="Xu T."/>
            <person name="Qian P.-Y."/>
            <person name="Qiu J.-W."/>
        </authorList>
    </citation>
    <scope>NUCLEOTIDE SEQUENCE</scope>
    <source>
        <strain evidence="10">Gill1</strain>
    </source>
</reference>
<dbReference type="Pfam" id="PF02687">
    <property type="entry name" value="FtsX"/>
    <property type="match status" value="1"/>
</dbReference>
<evidence type="ECO:0000256" key="6">
    <source>
        <dbReference type="ARBA" id="ARBA00023136"/>
    </source>
</evidence>
<gene>
    <name evidence="10" type="ORF">Ctma_0833</name>
</gene>
<dbReference type="InterPro" id="IPR003838">
    <property type="entry name" value="ABC3_permease_C"/>
</dbReference>
<evidence type="ECO:0000256" key="3">
    <source>
        <dbReference type="ARBA" id="ARBA00022475"/>
    </source>
</evidence>
<evidence type="ECO:0000256" key="5">
    <source>
        <dbReference type="ARBA" id="ARBA00022989"/>
    </source>
</evidence>
<keyword evidence="6 7" id="KW-0472">Membrane</keyword>
<feature type="transmembrane region" description="Helical" evidence="7">
    <location>
        <begin position="325"/>
        <end position="351"/>
    </location>
</feature>
<evidence type="ECO:0008006" key="11">
    <source>
        <dbReference type="Google" id="ProtNLM"/>
    </source>
</evidence>
<evidence type="ECO:0000256" key="2">
    <source>
        <dbReference type="ARBA" id="ARBA00005236"/>
    </source>
</evidence>
<dbReference type="EMBL" id="CP138327">
    <property type="protein sequence ID" value="WXU00122.1"/>
    <property type="molecule type" value="Genomic_DNA"/>
</dbReference>
<evidence type="ECO:0000256" key="7">
    <source>
        <dbReference type="SAM" id="Phobius"/>
    </source>
</evidence>
<feature type="transmembrane region" description="Helical" evidence="7">
    <location>
        <begin position="21"/>
        <end position="40"/>
    </location>
</feature>
<feature type="transmembrane region" description="Helical" evidence="7">
    <location>
        <begin position="371"/>
        <end position="396"/>
    </location>
</feature>
<dbReference type="GO" id="GO:0044874">
    <property type="term" value="P:lipoprotein localization to outer membrane"/>
    <property type="evidence" value="ECO:0007669"/>
    <property type="project" value="TreeGrafter"/>
</dbReference>
<sequence>MNKWFKMAWRNVVRNKRRSMVAIWTVAIVSSAIIVAHGYINFTFWGLTRVIVQGGTGNMQIVDKRMVTDFETELLEFGLSSKTADETVIKLEKTKSVRRAMKRILFTGILSKDDSISTVFRGTGIENLKEKRLQQGNASGAFIKGAMFKNTDKNPFQAVLAIDLAKKLSVDVGDEVVLLANTVEGGINAIDATVSGIYDTGIPITNQLNIKVPIALAQKLLFTDKVSSIVVQLRDIEATKAVLPAVENLVKNTKMTVRPWYDIKPYFKAVEVIYYSIFTVMGVIIMTVALLSVANVMGTTVNERVPEIGTLRAFGIEKWQLRLNFVFEGLIIGFMGAIFGVILGFVLAFFISQAGIMMPPPPGRSTQYPLLILPTVDMAVWVLLAMSLLGVVASYLPINKILKKKVVEQLSHT</sequence>
<keyword evidence="3" id="KW-1003">Cell membrane</keyword>
<accession>A0AAU6PGJ1</accession>
<comment type="subcellular location">
    <subcellularLocation>
        <location evidence="1">Cell membrane</location>
        <topology evidence="1">Multi-pass membrane protein</topology>
    </subcellularLocation>
</comment>
<dbReference type="PANTHER" id="PTHR30489">
    <property type="entry name" value="LIPOPROTEIN-RELEASING SYSTEM TRANSMEMBRANE PROTEIN LOLE"/>
    <property type="match status" value="1"/>
</dbReference>
<feature type="transmembrane region" description="Helical" evidence="7">
    <location>
        <begin position="272"/>
        <end position="294"/>
    </location>
</feature>
<evidence type="ECO:0000256" key="4">
    <source>
        <dbReference type="ARBA" id="ARBA00022692"/>
    </source>
</evidence>
<comment type="similarity">
    <text evidence="2">Belongs to the ABC-4 integral membrane protein family. LolC/E subfamily.</text>
</comment>
<keyword evidence="5 7" id="KW-1133">Transmembrane helix</keyword>
<keyword evidence="4 7" id="KW-0812">Transmembrane</keyword>
<protein>
    <recommendedName>
        <fullName evidence="11">ABC transporter permease</fullName>
    </recommendedName>
</protein>
<evidence type="ECO:0000256" key="1">
    <source>
        <dbReference type="ARBA" id="ARBA00004651"/>
    </source>
</evidence>
<dbReference type="GO" id="GO:0098797">
    <property type="term" value="C:plasma membrane protein complex"/>
    <property type="evidence" value="ECO:0007669"/>
    <property type="project" value="TreeGrafter"/>
</dbReference>
<name>A0AAU6PGJ1_9GAMM</name>